<dbReference type="AlphaFoldDB" id="A0A931N6K1"/>
<evidence type="ECO:0000256" key="3">
    <source>
        <dbReference type="ARBA" id="ARBA00023295"/>
    </source>
</evidence>
<dbReference type="Proteomes" id="UP000655751">
    <property type="component" value="Unassembled WGS sequence"/>
</dbReference>
<gene>
    <name evidence="6" type="ORF">IT779_32755</name>
</gene>
<comment type="similarity">
    <text evidence="1 4">Belongs to the glycosyl hydrolase 1 family.</text>
</comment>
<dbReference type="GO" id="GO:0008422">
    <property type="term" value="F:beta-glucosidase activity"/>
    <property type="evidence" value="ECO:0007669"/>
    <property type="project" value="TreeGrafter"/>
</dbReference>
<evidence type="ECO:0000313" key="7">
    <source>
        <dbReference type="Proteomes" id="UP000655751"/>
    </source>
</evidence>
<keyword evidence="2" id="KW-0378">Hydrolase</keyword>
<dbReference type="SUPFAM" id="SSF51445">
    <property type="entry name" value="(Trans)glycosidases"/>
    <property type="match status" value="1"/>
</dbReference>
<organism evidence="6 7">
    <name type="scientific">Nocardia bovistercoris</name>
    <dbReference type="NCBI Taxonomy" id="2785916"/>
    <lineage>
        <taxon>Bacteria</taxon>
        <taxon>Bacillati</taxon>
        <taxon>Actinomycetota</taxon>
        <taxon>Actinomycetes</taxon>
        <taxon>Mycobacteriales</taxon>
        <taxon>Nocardiaceae</taxon>
        <taxon>Nocardia</taxon>
    </lineage>
</organism>
<dbReference type="PANTHER" id="PTHR10353:SF36">
    <property type="entry name" value="LP05116P"/>
    <property type="match status" value="1"/>
</dbReference>
<evidence type="ECO:0000313" key="6">
    <source>
        <dbReference type="EMBL" id="MBH0781054.1"/>
    </source>
</evidence>
<keyword evidence="7" id="KW-1185">Reference proteome</keyword>
<dbReference type="PANTHER" id="PTHR10353">
    <property type="entry name" value="GLYCOSYL HYDROLASE"/>
    <property type="match status" value="1"/>
</dbReference>
<dbReference type="InterPro" id="IPR001360">
    <property type="entry name" value="Glyco_hydro_1"/>
</dbReference>
<feature type="signal peptide" evidence="5">
    <location>
        <begin position="1"/>
        <end position="31"/>
    </location>
</feature>
<dbReference type="PRINTS" id="PR00131">
    <property type="entry name" value="GLHYDRLASE1"/>
</dbReference>
<name>A0A931N6K1_9NOCA</name>
<evidence type="ECO:0000256" key="4">
    <source>
        <dbReference type="RuleBase" id="RU003690"/>
    </source>
</evidence>
<reference evidence="6" key="1">
    <citation type="submission" date="2020-11" db="EMBL/GenBank/DDBJ databases">
        <title>Nocardia NEAU-351.nov., a novel actinomycete isolated from the cow dung.</title>
        <authorList>
            <person name="Zhang X."/>
        </authorList>
    </citation>
    <scope>NUCLEOTIDE SEQUENCE</scope>
    <source>
        <strain evidence="6">NEAU-351</strain>
    </source>
</reference>
<dbReference type="GO" id="GO:0005975">
    <property type="term" value="P:carbohydrate metabolic process"/>
    <property type="evidence" value="ECO:0007669"/>
    <property type="project" value="InterPro"/>
</dbReference>
<keyword evidence="5" id="KW-0732">Signal</keyword>
<evidence type="ECO:0000256" key="2">
    <source>
        <dbReference type="ARBA" id="ARBA00022801"/>
    </source>
</evidence>
<dbReference type="RefSeq" id="WP_196153354.1">
    <property type="nucleotide sequence ID" value="NZ_JADMLG010000020.1"/>
</dbReference>
<proteinExistence type="inferred from homology"/>
<evidence type="ECO:0000256" key="5">
    <source>
        <dbReference type="SAM" id="SignalP"/>
    </source>
</evidence>
<protein>
    <submittedName>
        <fullName evidence="6">Family 1 glycosylhydrolase</fullName>
    </submittedName>
</protein>
<dbReference type="EMBL" id="JADMLG010000020">
    <property type="protein sequence ID" value="MBH0781054.1"/>
    <property type="molecule type" value="Genomic_DNA"/>
</dbReference>
<evidence type="ECO:0000256" key="1">
    <source>
        <dbReference type="ARBA" id="ARBA00010838"/>
    </source>
</evidence>
<dbReference type="Gene3D" id="3.20.20.80">
    <property type="entry name" value="Glycosidases"/>
    <property type="match status" value="2"/>
</dbReference>
<accession>A0A931N6K1</accession>
<feature type="chain" id="PRO_5037714371" evidence="5">
    <location>
        <begin position="32"/>
        <end position="443"/>
    </location>
</feature>
<keyword evidence="3" id="KW-0326">Glycosidase</keyword>
<comment type="caution">
    <text evidence="6">The sequence shown here is derived from an EMBL/GenBank/DDBJ whole genome shotgun (WGS) entry which is preliminary data.</text>
</comment>
<sequence length="443" mass="49189">MQPADRRSHLLVVLATVAAALLTCTATSASARPTPPDQLAPLGPDFLWGIASSGYQSEGHAPDSNWSRYIAAGKTPDPLLDSVDFLNRFRSDIALAAQLGIKVYGTGIEWARLQPAPGVWDENGFRFYDEVIGAIRAAGMRPMISLDHWVYPGWEADRGGWASPTFVPDWLANAQRVVDRYAGADPLWTTFNEPALNAYLEVSHGGLSPTDVPMMLDGIVRAHRSIYDYIHRVHPTAMVTSNIAYLSAVVDVVNDWPVVDRIADKLDFIGIDYYYGLAPDTLTTSTDFAEPWKNSLQPEGIYYALQHYSRAFPDKPLYIMENGMPTDNGLPRFDGYTRSDNLRDSIYWIQRAKADGMNVMGYDYWSITDNYEWGTYSARFGLYTVDILNDPSLTRRPTDAVATYTDIVHAGGVPSNYRPTRPPTPCSLVDIPTSCTDPLTVPN</sequence>
<dbReference type="InterPro" id="IPR017853">
    <property type="entry name" value="GH"/>
</dbReference>
<dbReference type="Pfam" id="PF00232">
    <property type="entry name" value="Glyco_hydro_1"/>
    <property type="match status" value="2"/>
</dbReference>